<reference evidence="2 3" key="1">
    <citation type="submission" date="2023-09" db="EMBL/GenBank/DDBJ databases">
        <authorList>
            <person name="Wang M."/>
        </authorList>
    </citation>
    <scope>NUCLEOTIDE SEQUENCE [LARGE SCALE GENOMIC DNA]</scope>
    <source>
        <strain evidence="2">GT-2023</strain>
        <tissue evidence="2">Liver</tissue>
    </source>
</reference>
<keyword evidence="3" id="KW-1185">Reference proteome</keyword>
<feature type="region of interest" description="Disordered" evidence="1">
    <location>
        <begin position="1"/>
        <end position="59"/>
    </location>
</feature>
<proteinExistence type="predicted"/>
<accession>A0ABR3NM90</accession>
<comment type="caution">
    <text evidence="2">The sequence shown here is derived from an EMBL/GenBank/DDBJ whole genome shotgun (WGS) entry which is preliminary data.</text>
</comment>
<gene>
    <name evidence="2" type="ORF">QQF64_024464</name>
</gene>
<feature type="compositionally biased region" description="Basic and acidic residues" evidence="1">
    <location>
        <begin position="32"/>
        <end position="46"/>
    </location>
</feature>
<evidence type="ECO:0000256" key="1">
    <source>
        <dbReference type="SAM" id="MobiDB-lite"/>
    </source>
</evidence>
<name>A0ABR3NM90_9TELE</name>
<dbReference type="EMBL" id="JAYMGO010000003">
    <property type="protein sequence ID" value="KAL1277791.1"/>
    <property type="molecule type" value="Genomic_DNA"/>
</dbReference>
<sequence>MIRARIDEPSGPATEPIRPHGCNQHPTAARKGRTDLDRQMTPESDRQVTPVTCRGKKHPYATDRQTTRAAFRVNFRSHEY</sequence>
<evidence type="ECO:0000313" key="2">
    <source>
        <dbReference type="EMBL" id="KAL1277791.1"/>
    </source>
</evidence>
<evidence type="ECO:0000313" key="3">
    <source>
        <dbReference type="Proteomes" id="UP001558613"/>
    </source>
</evidence>
<protein>
    <submittedName>
        <fullName evidence="2">Uncharacterized protein</fullName>
    </submittedName>
</protein>
<organism evidence="2 3">
    <name type="scientific">Cirrhinus molitorella</name>
    <name type="common">mud carp</name>
    <dbReference type="NCBI Taxonomy" id="172907"/>
    <lineage>
        <taxon>Eukaryota</taxon>
        <taxon>Metazoa</taxon>
        <taxon>Chordata</taxon>
        <taxon>Craniata</taxon>
        <taxon>Vertebrata</taxon>
        <taxon>Euteleostomi</taxon>
        <taxon>Actinopterygii</taxon>
        <taxon>Neopterygii</taxon>
        <taxon>Teleostei</taxon>
        <taxon>Ostariophysi</taxon>
        <taxon>Cypriniformes</taxon>
        <taxon>Cyprinidae</taxon>
        <taxon>Labeoninae</taxon>
        <taxon>Labeonini</taxon>
        <taxon>Cirrhinus</taxon>
    </lineage>
</organism>
<dbReference type="Proteomes" id="UP001558613">
    <property type="component" value="Unassembled WGS sequence"/>
</dbReference>